<comment type="caution">
    <text evidence="1">The sequence shown here is derived from an EMBL/GenBank/DDBJ whole genome shotgun (WGS) entry which is preliminary data.</text>
</comment>
<dbReference type="RefSeq" id="WP_232175183.1">
    <property type="nucleotide sequence ID" value="NZ_JAJPWV010000001.1"/>
</dbReference>
<protein>
    <submittedName>
        <fullName evidence="1">Uncharacterized protein</fullName>
    </submittedName>
</protein>
<accession>A0ABS8TWV5</accession>
<dbReference type="EMBL" id="JAJPWV010000001">
    <property type="protein sequence ID" value="MCD8739311.1"/>
    <property type="molecule type" value="Genomic_DNA"/>
</dbReference>
<gene>
    <name evidence="1" type="ORF">LT679_01745</name>
</gene>
<keyword evidence="2" id="KW-1185">Reference proteome</keyword>
<proteinExistence type="predicted"/>
<name>A0ABS8TWV5_9SPHI</name>
<evidence type="ECO:0000313" key="1">
    <source>
        <dbReference type="EMBL" id="MCD8739311.1"/>
    </source>
</evidence>
<reference evidence="1 2" key="1">
    <citation type="submission" date="2021-12" db="EMBL/GenBank/DDBJ databases">
        <title>Mucilaginibacter roseus genome.</title>
        <authorList>
            <person name="Ferreira J.R."/>
            <person name="Newman J.D."/>
        </authorList>
    </citation>
    <scope>NUCLEOTIDE SEQUENCE [LARGE SCALE GENOMIC DNA]</scope>
    <source>
        <strain evidence="1 2">LMG 28454</strain>
    </source>
</reference>
<sequence length="70" mass="7814">MSKISQIKQEIYGIEGGAFQEVCNRYFVRTYGSELHSTGSVGDKTKTKPGRPDSYLVQEDGTYVLAEHDP</sequence>
<dbReference type="Proteomes" id="UP001199919">
    <property type="component" value="Unassembled WGS sequence"/>
</dbReference>
<evidence type="ECO:0000313" key="2">
    <source>
        <dbReference type="Proteomes" id="UP001199919"/>
    </source>
</evidence>
<organism evidence="1 2">
    <name type="scientific">Mucilaginibacter roseus</name>
    <dbReference type="NCBI Taxonomy" id="1528868"/>
    <lineage>
        <taxon>Bacteria</taxon>
        <taxon>Pseudomonadati</taxon>
        <taxon>Bacteroidota</taxon>
        <taxon>Sphingobacteriia</taxon>
        <taxon>Sphingobacteriales</taxon>
        <taxon>Sphingobacteriaceae</taxon>
        <taxon>Mucilaginibacter</taxon>
    </lineage>
</organism>